<evidence type="ECO:0000256" key="3">
    <source>
        <dbReference type="SAM" id="Phobius"/>
    </source>
</evidence>
<dbReference type="Proteomes" id="UP000578352">
    <property type="component" value="Unassembled WGS sequence"/>
</dbReference>
<dbReference type="PANTHER" id="PTHR33392">
    <property type="entry name" value="POLYISOPRENYL-TEICHOIC ACID--PEPTIDOGLYCAN TEICHOIC ACID TRANSFERASE TAGU"/>
    <property type="match status" value="1"/>
</dbReference>
<reference evidence="5 6" key="1">
    <citation type="submission" date="2020-07" db="EMBL/GenBank/DDBJ databases">
        <title>Sequencing the genomes of 1000 actinobacteria strains.</title>
        <authorList>
            <person name="Klenk H.-P."/>
        </authorList>
    </citation>
    <scope>NUCLEOTIDE SEQUENCE [LARGE SCALE GENOMIC DNA]</scope>
    <source>
        <strain evidence="5 6">DSM 15165</strain>
    </source>
</reference>
<evidence type="ECO:0000259" key="4">
    <source>
        <dbReference type="Pfam" id="PF03816"/>
    </source>
</evidence>
<organism evidence="5 6">
    <name type="scientific">Leifsonia shinshuensis</name>
    <dbReference type="NCBI Taxonomy" id="150026"/>
    <lineage>
        <taxon>Bacteria</taxon>
        <taxon>Bacillati</taxon>
        <taxon>Actinomycetota</taxon>
        <taxon>Actinomycetes</taxon>
        <taxon>Micrococcales</taxon>
        <taxon>Microbacteriaceae</taxon>
        <taxon>Leifsonia</taxon>
    </lineage>
</organism>
<accession>A0A853CVJ2</accession>
<comment type="similarity">
    <text evidence="1">Belongs to the LytR/CpsA/Psr (LCP) family.</text>
</comment>
<evidence type="ECO:0000313" key="6">
    <source>
        <dbReference type="Proteomes" id="UP000578352"/>
    </source>
</evidence>
<dbReference type="Gene3D" id="3.40.630.190">
    <property type="entry name" value="LCP protein"/>
    <property type="match status" value="1"/>
</dbReference>
<keyword evidence="3" id="KW-0812">Transmembrane</keyword>
<evidence type="ECO:0000313" key="5">
    <source>
        <dbReference type="EMBL" id="NYJ25126.1"/>
    </source>
</evidence>
<dbReference type="InterPro" id="IPR004474">
    <property type="entry name" value="LytR_CpsA_psr"/>
</dbReference>
<feature type="compositionally biased region" description="Low complexity" evidence="2">
    <location>
        <begin position="367"/>
        <end position="397"/>
    </location>
</feature>
<feature type="domain" description="Cell envelope-related transcriptional attenuator" evidence="4">
    <location>
        <begin position="113"/>
        <end position="269"/>
    </location>
</feature>
<name>A0A853CVJ2_9MICO</name>
<feature type="region of interest" description="Disordered" evidence="2">
    <location>
        <begin position="354"/>
        <end position="441"/>
    </location>
</feature>
<dbReference type="PANTHER" id="PTHR33392:SF6">
    <property type="entry name" value="POLYISOPRENYL-TEICHOIC ACID--PEPTIDOGLYCAN TEICHOIC ACID TRANSFERASE TAGU"/>
    <property type="match status" value="1"/>
</dbReference>
<keyword evidence="3" id="KW-0472">Membrane</keyword>
<dbReference type="Pfam" id="PF03816">
    <property type="entry name" value="LytR_cpsA_psr"/>
    <property type="match status" value="1"/>
</dbReference>
<evidence type="ECO:0000256" key="1">
    <source>
        <dbReference type="ARBA" id="ARBA00006068"/>
    </source>
</evidence>
<feature type="compositionally biased region" description="Low complexity" evidence="2">
    <location>
        <begin position="405"/>
        <end position="420"/>
    </location>
</feature>
<dbReference type="RefSeq" id="WP_179607721.1">
    <property type="nucleotide sequence ID" value="NZ_BAABEH010000001.1"/>
</dbReference>
<evidence type="ECO:0000256" key="2">
    <source>
        <dbReference type="SAM" id="MobiDB-lite"/>
    </source>
</evidence>
<dbReference type="EMBL" id="JACCFL010000001">
    <property type="protein sequence ID" value="NYJ25126.1"/>
    <property type="molecule type" value="Genomic_DNA"/>
</dbReference>
<dbReference type="InterPro" id="IPR050922">
    <property type="entry name" value="LytR/CpsA/Psr_CW_biosynth"/>
</dbReference>
<feature type="compositionally biased region" description="Polar residues" evidence="2">
    <location>
        <begin position="354"/>
        <end position="366"/>
    </location>
</feature>
<proteinExistence type="inferred from homology"/>
<dbReference type="NCBIfam" id="TIGR00350">
    <property type="entry name" value="lytR_cpsA_psr"/>
    <property type="match status" value="1"/>
</dbReference>
<protein>
    <submittedName>
        <fullName evidence="5">LCP family protein required for cell wall assembly</fullName>
    </submittedName>
</protein>
<feature type="compositionally biased region" description="Polar residues" evidence="2">
    <location>
        <begin position="421"/>
        <end position="441"/>
    </location>
</feature>
<keyword evidence="3" id="KW-1133">Transmembrane helix</keyword>
<sequence length="441" mass="43763">MRHSTVPRPTPVRHGRLPVRRARGPVARLLAAIVAVAVVSAGAVAAYAVQDTVRSLKPSVHLVSAAGKAVTVPSIGAESGAVNILLAGTDTRTGQGGQFASAQELAGSSGAGNNDVTMVLHLSADHQHATVISIPRDLMVPIPSCPTSGGGSTSPQDKAQFNTTLSTGGLSCVVLTAEALTGLSIPYAAEVSFDGVSAMSDAVGGVTVCLATPLTDPYVGLKLPAGQQTLVGAQALAFVRSRHGVGDGSDLGRISNQQLFLSSLLRKVTSAGVLANPLTLFTLAKAATSNLTLSDTMSSPTTLVSIGLALKSVPLSDFVFLQYPAMTDPENVNRVVPEPTGVDALKQALASDTPVQLTGTTGNGTVSATPSPSATPATPSTAATPAPSATSSAASGSTAGGSTAGGSTATGSTPAPTSSAVSLPSNVTGQTAAQQTCTKGN</sequence>
<dbReference type="AlphaFoldDB" id="A0A853CVJ2"/>
<feature type="transmembrane region" description="Helical" evidence="3">
    <location>
        <begin position="26"/>
        <end position="49"/>
    </location>
</feature>
<comment type="caution">
    <text evidence="5">The sequence shown here is derived from an EMBL/GenBank/DDBJ whole genome shotgun (WGS) entry which is preliminary data.</text>
</comment>
<gene>
    <name evidence="5" type="ORF">HNR13_003413</name>
</gene>